<dbReference type="PANTHER" id="PTHR20955:SF1">
    <property type="entry name" value="PROTEIN JAGUNAL HOMOLOG 1"/>
    <property type="match status" value="1"/>
</dbReference>
<comment type="caution">
    <text evidence="8">The sequence shown here is derived from an EMBL/GenBank/DDBJ whole genome shotgun (WGS) entry which is preliminary data.</text>
</comment>
<name>A0A1Q3BA22_CEPFO</name>
<dbReference type="GO" id="GO:0005789">
    <property type="term" value="C:endoplasmic reticulum membrane"/>
    <property type="evidence" value="ECO:0007669"/>
    <property type="project" value="UniProtKB-SubCell"/>
</dbReference>
<evidence type="ECO:0000256" key="1">
    <source>
        <dbReference type="ARBA" id="ARBA00004477"/>
    </source>
</evidence>
<dbReference type="PANTHER" id="PTHR20955">
    <property type="entry name" value="PROTEIN JAGUNAL HOMOLOG 1"/>
    <property type="match status" value="1"/>
</dbReference>
<dbReference type="InParanoid" id="A0A1Q3BA22"/>
<protein>
    <submittedName>
        <fullName evidence="8">DUF1352 domain-containing protein</fullName>
    </submittedName>
</protein>
<keyword evidence="4" id="KW-0256">Endoplasmic reticulum</keyword>
<dbReference type="Pfam" id="PF07086">
    <property type="entry name" value="Jagunal"/>
    <property type="match status" value="1"/>
</dbReference>
<dbReference type="GO" id="GO:0007029">
    <property type="term" value="P:endoplasmic reticulum organization"/>
    <property type="evidence" value="ECO:0007669"/>
    <property type="project" value="InterPro"/>
</dbReference>
<evidence type="ECO:0000256" key="7">
    <source>
        <dbReference type="SAM" id="Phobius"/>
    </source>
</evidence>
<dbReference type="Proteomes" id="UP000187406">
    <property type="component" value="Unassembled WGS sequence"/>
</dbReference>
<dbReference type="STRING" id="3775.A0A1Q3BA22"/>
<dbReference type="GO" id="GO:0016192">
    <property type="term" value="P:vesicle-mediated transport"/>
    <property type="evidence" value="ECO:0007669"/>
    <property type="project" value="TreeGrafter"/>
</dbReference>
<evidence type="ECO:0000256" key="4">
    <source>
        <dbReference type="ARBA" id="ARBA00022824"/>
    </source>
</evidence>
<evidence type="ECO:0000256" key="3">
    <source>
        <dbReference type="ARBA" id="ARBA00022692"/>
    </source>
</evidence>
<proteinExistence type="inferred from homology"/>
<keyword evidence="6 7" id="KW-0472">Membrane</keyword>
<reference evidence="9" key="1">
    <citation type="submission" date="2016-04" db="EMBL/GenBank/DDBJ databases">
        <title>Cephalotus genome sequencing.</title>
        <authorList>
            <person name="Fukushima K."/>
            <person name="Hasebe M."/>
            <person name="Fang X."/>
        </authorList>
    </citation>
    <scope>NUCLEOTIDE SEQUENCE [LARGE SCALE GENOMIC DNA]</scope>
    <source>
        <strain evidence="9">cv. St1</strain>
    </source>
</reference>
<keyword evidence="3 7" id="KW-0812">Transmembrane</keyword>
<feature type="transmembrane region" description="Helical" evidence="7">
    <location>
        <begin position="70"/>
        <end position="88"/>
    </location>
</feature>
<evidence type="ECO:0000313" key="9">
    <source>
        <dbReference type="Proteomes" id="UP000187406"/>
    </source>
</evidence>
<dbReference type="EMBL" id="BDDD01000372">
    <property type="protein sequence ID" value="GAV64871.1"/>
    <property type="molecule type" value="Genomic_DNA"/>
</dbReference>
<comment type="subcellular location">
    <subcellularLocation>
        <location evidence="1">Endoplasmic reticulum membrane</location>
        <topology evidence="1">Multi-pass membrane protein</topology>
    </subcellularLocation>
</comment>
<keyword evidence="5 7" id="KW-1133">Transmembrane helix</keyword>
<gene>
    <name evidence="8" type="ORF">CFOL_v3_08386</name>
</gene>
<organism evidence="8 9">
    <name type="scientific">Cephalotus follicularis</name>
    <name type="common">Albany pitcher plant</name>
    <dbReference type="NCBI Taxonomy" id="3775"/>
    <lineage>
        <taxon>Eukaryota</taxon>
        <taxon>Viridiplantae</taxon>
        <taxon>Streptophyta</taxon>
        <taxon>Embryophyta</taxon>
        <taxon>Tracheophyta</taxon>
        <taxon>Spermatophyta</taxon>
        <taxon>Magnoliopsida</taxon>
        <taxon>eudicotyledons</taxon>
        <taxon>Gunneridae</taxon>
        <taxon>Pentapetalae</taxon>
        <taxon>rosids</taxon>
        <taxon>fabids</taxon>
        <taxon>Oxalidales</taxon>
        <taxon>Cephalotaceae</taxon>
        <taxon>Cephalotus</taxon>
    </lineage>
</organism>
<dbReference type="OrthoDB" id="1915239at2759"/>
<dbReference type="InterPro" id="IPR009787">
    <property type="entry name" value="Jagunal"/>
</dbReference>
<evidence type="ECO:0000256" key="2">
    <source>
        <dbReference type="ARBA" id="ARBA00008462"/>
    </source>
</evidence>
<evidence type="ECO:0000256" key="5">
    <source>
        <dbReference type="ARBA" id="ARBA00022989"/>
    </source>
</evidence>
<accession>A0A1Q3BA22</accession>
<dbReference type="AlphaFoldDB" id="A0A1Q3BA22"/>
<evidence type="ECO:0000313" key="8">
    <source>
        <dbReference type="EMBL" id="GAV64871.1"/>
    </source>
</evidence>
<evidence type="ECO:0000256" key="6">
    <source>
        <dbReference type="ARBA" id="ARBA00023136"/>
    </source>
</evidence>
<dbReference type="SUPFAM" id="SSF103473">
    <property type="entry name" value="MFS general substrate transporter"/>
    <property type="match status" value="1"/>
</dbReference>
<keyword evidence="9" id="KW-1185">Reference proteome</keyword>
<dbReference type="FunCoup" id="A0A1Q3BA22">
    <property type="interactions" value="1167"/>
</dbReference>
<comment type="similarity">
    <text evidence="2">Belongs to the jagunal family.</text>
</comment>
<sequence length="135" mass="15093">MHQRKSEFGRPSGTDGSDFSYRMVVDSRYQKVAKKKKILSSIIGIQVIFQLVGLSYILLSVSKGESPDALAISSALVSLISLIIGELGRRRSRVNLLRIYMVGSSVAMILSMFGVIGSKLTLEVTTFFFFFFFFF</sequence>
<dbReference type="InterPro" id="IPR036259">
    <property type="entry name" value="MFS_trans_sf"/>
</dbReference>
<feature type="transmembrane region" description="Helical" evidence="7">
    <location>
        <begin position="38"/>
        <end position="58"/>
    </location>
</feature>